<reference evidence="6" key="1">
    <citation type="journal article" date="2019" name="Int. J. Syst. Evol. Microbiol.">
        <title>The Global Catalogue of Microorganisms (GCM) 10K type strain sequencing project: providing services to taxonomists for standard genome sequencing and annotation.</title>
        <authorList>
            <consortium name="The Broad Institute Genomics Platform"/>
            <consortium name="The Broad Institute Genome Sequencing Center for Infectious Disease"/>
            <person name="Wu L."/>
            <person name="Ma J."/>
        </authorList>
    </citation>
    <scope>NUCLEOTIDE SEQUENCE [LARGE SCALE GENOMIC DNA]</scope>
    <source>
        <strain evidence="6">CGMCC 4.7405</strain>
    </source>
</reference>
<proteinExistence type="inferred from homology"/>
<dbReference type="PANTHER" id="PTHR46268">
    <property type="entry name" value="STRESS RESPONSE PROTEIN NHAX"/>
    <property type="match status" value="1"/>
</dbReference>
<keyword evidence="3" id="KW-0067">ATP-binding</keyword>
<dbReference type="PANTHER" id="PTHR46268:SF27">
    <property type="entry name" value="UNIVERSAL STRESS PROTEIN RV2623"/>
    <property type="match status" value="1"/>
</dbReference>
<dbReference type="EMBL" id="JBHRZI010000007">
    <property type="protein sequence ID" value="MFC3890750.1"/>
    <property type="molecule type" value="Genomic_DNA"/>
</dbReference>
<evidence type="ECO:0000313" key="6">
    <source>
        <dbReference type="Proteomes" id="UP001595690"/>
    </source>
</evidence>
<comment type="caution">
    <text evidence="5">The sequence shown here is derived from an EMBL/GenBank/DDBJ whole genome shotgun (WGS) entry which is preliminary data.</text>
</comment>
<protein>
    <submittedName>
        <fullName evidence="5">Universal stress protein</fullName>
    </submittedName>
</protein>
<dbReference type="InterPro" id="IPR006016">
    <property type="entry name" value="UspA"/>
</dbReference>
<evidence type="ECO:0000256" key="3">
    <source>
        <dbReference type="ARBA" id="ARBA00022840"/>
    </source>
</evidence>
<sequence length="293" mass="30739">MSKGPGAPVVAGVDGSASALDAVGWAADECLRHNAPLRLAHAYLPPMPSRADLGAAGGHLDKALQAQGRMWLRQARAVARDVAPSIAITTRLACTGSVPLLVDESEGARLVVLGSRGLDGFDELLAGSTASALVSHGRCPVVVVRGATAPDGPVVVGVDGSPVSEAAVAFAFEAASIRGAPLTAVMSWPDFLLDRGYHDTKIAHDWTEVEDDERRLLAQRLAGWQEKYPDVRVDRVVGRERATRMLLRLGEQARLLVVGSHGLGGFTGMLLGSTAATLVHHAPCPLAVVRPQR</sequence>
<organism evidence="5 6">
    <name type="scientific">Lentzea rhizosphaerae</name>
    <dbReference type="NCBI Taxonomy" id="2041025"/>
    <lineage>
        <taxon>Bacteria</taxon>
        <taxon>Bacillati</taxon>
        <taxon>Actinomycetota</taxon>
        <taxon>Actinomycetes</taxon>
        <taxon>Pseudonocardiales</taxon>
        <taxon>Pseudonocardiaceae</taxon>
        <taxon>Lentzea</taxon>
    </lineage>
</organism>
<evidence type="ECO:0000256" key="2">
    <source>
        <dbReference type="ARBA" id="ARBA00022741"/>
    </source>
</evidence>
<feature type="domain" description="UspA" evidence="4">
    <location>
        <begin position="9"/>
        <end position="145"/>
    </location>
</feature>
<dbReference type="InterPro" id="IPR006015">
    <property type="entry name" value="Universal_stress_UspA"/>
</dbReference>
<dbReference type="Gene3D" id="3.40.50.620">
    <property type="entry name" value="HUPs"/>
    <property type="match status" value="2"/>
</dbReference>
<evidence type="ECO:0000313" key="5">
    <source>
        <dbReference type="EMBL" id="MFC3890750.1"/>
    </source>
</evidence>
<dbReference type="Proteomes" id="UP001595690">
    <property type="component" value="Unassembled WGS sequence"/>
</dbReference>
<dbReference type="PRINTS" id="PR01438">
    <property type="entry name" value="UNVRSLSTRESS"/>
</dbReference>
<name>A0ABV8BLL4_9PSEU</name>
<evidence type="ECO:0000259" key="4">
    <source>
        <dbReference type="Pfam" id="PF00582"/>
    </source>
</evidence>
<dbReference type="Pfam" id="PF00582">
    <property type="entry name" value="Usp"/>
    <property type="match status" value="2"/>
</dbReference>
<feature type="domain" description="UspA" evidence="4">
    <location>
        <begin position="153"/>
        <end position="290"/>
    </location>
</feature>
<gene>
    <name evidence="5" type="ORF">ACFOWZ_04640</name>
</gene>
<comment type="similarity">
    <text evidence="1">Belongs to the universal stress protein A family.</text>
</comment>
<evidence type="ECO:0000256" key="1">
    <source>
        <dbReference type="ARBA" id="ARBA00008791"/>
    </source>
</evidence>
<dbReference type="InterPro" id="IPR014729">
    <property type="entry name" value="Rossmann-like_a/b/a_fold"/>
</dbReference>
<dbReference type="SUPFAM" id="SSF52402">
    <property type="entry name" value="Adenine nucleotide alpha hydrolases-like"/>
    <property type="match status" value="2"/>
</dbReference>
<accession>A0ABV8BLL4</accession>
<keyword evidence="6" id="KW-1185">Reference proteome</keyword>
<keyword evidence="2" id="KW-0547">Nucleotide-binding</keyword>
<dbReference type="RefSeq" id="WP_382369198.1">
    <property type="nucleotide sequence ID" value="NZ_JBHRZI010000007.1"/>
</dbReference>